<evidence type="ECO:0000256" key="2">
    <source>
        <dbReference type="ARBA" id="ARBA00012438"/>
    </source>
</evidence>
<dbReference type="PANTHER" id="PTHR43547">
    <property type="entry name" value="TWO-COMPONENT HISTIDINE KINASE"/>
    <property type="match status" value="1"/>
</dbReference>
<dbReference type="PROSITE" id="PS50110">
    <property type="entry name" value="RESPONSE_REGULATORY"/>
    <property type="match status" value="1"/>
</dbReference>
<dbReference type="EMBL" id="NSKE01000003">
    <property type="protein sequence ID" value="PAU94988.1"/>
    <property type="molecule type" value="Genomic_DNA"/>
</dbReference>
<dbReference type="InterPro" id="IPR036890">
    <property type="entry name" value="HATPase_C_sf"/>
</dbReference>
<evidence type="ECO:0000256" key="3">
    <source>
        <dbReference type="ARBA" id="ARBA00022553"/>
    </source>
</evidence>
<accession>A0A2A2GCB0</accession>
<dbReference type="InterPro" id="IPR036097">
    <property type="entry name" value="HisK_dim/P_sf"/>
</dbReference>
<dbReference type="AlphaFoldDB" id="A0A2A2GCB0"/>
<dbReference type="InterPro" id="IPR011006">
    <property type="entry name" value="CheY-like_superfamily"/>
</dbReference>
<dbReference type="InterPro" id="IPR003661">
    <property type="entry name" value="HisK_dim/P_dom"/>
</dbReference>
<gene>
    <name evidence="7" type="ORF">CK503_05870</name>
</gene>
<proteinExistence type="predicted"/>
<evidence type="ECO:0000256" key="4">
    <source>
        <dbReference type="PROSITE-ProRule" id="PRU00169"/>
    </source>
</evidence>
<dbReference type="InterPro" id="IPR005467">
    <property type="entry name" value="His_kinase_dom"/>
</dbReference>
<dbReference type="InterPro" id="IPR004358">
    <property type="entry name" value="Sig_transdc_His_kin-like_C"/>
</dbReference>
<protein>
    <recommendedName>
        <fullName evidence="2">histidine kinase</fullName>
        <ecNumber evidence="2">2.7.13.3</ecNumber>
    </recommendedName>
</protein>
<dbReference type="Gene3D" id="3.40.50.2300">
    <property type="match status" value="2"/>
</dbReference>
<comment type="catalytic activity">
    <reaction evidence="1">
        <text>ATP + protein L-histidine = ADP + protein N-phospho-L-histidine.</text>
        <dbReference type="EC" id="2.7.13.3"/>
    </reaction>
</comment>
<dbReference type="SUPFAM" id="SSF47384">
    <property type="entry name" value="Homodimeric domain of signal transducing histidine kinase"/>
    <property type="match status" value="1"/>
</dbReference>
<dbReference type="CDD" id="cd00082">
    <property type="entry name" value="HisKA"/>
    <property type="match status" value="1"/>
</dbReference>
<dbReference type="GO" id="GO:0000155">
    <property type="term" value="F:phosphorelay sensor kinase activity"/>
    <property type="evidence" value="ECO:0007669"/>
    <property type="project" value="InterPro"/>
</dbReference>
<dbReference type="Gene3D" id="3.30.450.20">
    <property type="entry name" value="PAS domain"/>
    <property type="match status" value="1"/>
</dbReference>
<name>A0A2A2GCB0_9BACT</name>
<evidence type="ECO:0000256" key="1">
    <source>
        <dbReference type="ARBA" id="ARBA00000085"/>
    </source>
</evidence>
<evidence type="ECO:0000313" key="8">
    <source>
        <dbReference type="Proteomes" id="UP000218831"/>
    </source>
</evidence>
<dbReference type="SMART" id="SM00448">
    <property type="entry name" value="REC"/>
    <property type="match status" value="1"/>
</dbReference>
<dbReference type="CDD" id="cd00156">
    <property type="entry name" value="REC"/>
    <property type="match status" value="1"/>
</dbReference>
<dbReference type="Gene3D" id="3.30.565.10">
    <property type="entry name" value="Histidine kinase-like ATPase, C-terminal domain"/>
    <property type="match status" value="1"/>
</dbReference>
<dbReference type="RefSeq" id="WP_095605855.1">
    <property type="nucleotide sequence ID" value="NZ_NSKE01000003.1"/>
</dbReference>
<evidence type="ECO:0000259" key="6">
    <source>
        <dbReference type="PROSITE" id="PS50110"/>
    </source>
</evidence>
<dbReference type="OrthoDB" id="9781208at2"/>
<dbReference type="Gene3D" id="1.10.287.130">
    <property type="match status" value="1"/>
</dbReference>
<feature type="modified residue" description="4-aspartylphosphate" evidence="4">
    <location>
        <position position="584"/>
    </location>
</feature>
<evidence type="ECO:0000259" key="5">
    <source>
        <dbReference type="PROSITE" id="PS50109"/>
    </source>
</evidence>
<feature type="domain" description="Histidine kinase" evidence="5">
    <location>
        <begin position="277"/>
        <end position="504"/>
    </location>
</feature>
<dbReference type="NCBIfam" id="TIGR00229">
    <property type="entry name" value="sensory_box"/>
    <property type="match status" value="1"/>
</dbReference>
<dbReference type="PANTHER" id="PTHR43547:SF2">
    <property type="entry name" value="HYBRID SIGNAL TRANSDUCTION HISTIDINE KINASE C"/>
    <property type="match status" value="1"/>
</dbReference>
<keyword evidence="8" id="KW-1185">Reference proteome</keyword>
<dbReference type="SMART" id="SM00387">
    <property type="entry name" value="HATPase_c"/>
    <property type="match status" value="1"/>
</dbReference>
<dbReference type="InterPro" id="IPR003594">
    <property type="entry name" value="HATPase_dom"/>
</dbReference>
<dbReference type="Pfam" id="PF02518">
    <property type="entry name" value="HATPase_c"/>
    <property type="match status" value="1"/>
</dbReference>
<feature type="domain" description="Response regulatory" evidence="6">
    <location>
        <begin position="535"/>
        <end position="651"/>
    </location>
</feature>
<dbReference type="InterPro" id="IPR035965">
    <property type="entry name" value="PAS-like_dom_sf"/>
</dbReference>
<organism evidence="7 8">
    <name type="scientific">Fodinibius salipaludis</name>
    <dbReference type="NCBI Taxonomy" id="2032627"/>
    <lineage>
        <taxon>Bacteria</taxon>
        <taxon>Pseudomonadati</taxon>
        <taxon>Balneolota</taxon>
        <taxon>Balneolia</taxon>
        <taxon>Balneolales</taxon>
        <taxon>Balneolaceae</taxon>
        <taxon>Fodinibius</taxon>
    </lineage>
</organism>
<dbReference type="PROSITE" id="PS50109">
    <property type="entry name" value="HIS_KIN"/>
    <property type="match status" value="1"/>
</dbReference>
<dbReference type="InterPro" id="IPR001789">
    <property type="entry name" value="Sig_transdc_resp-reg_receiver"/>
</dbReference>
<dbReference type="Pfam" id="PF00072">
    <property type="entry name" value="Response_reg"/>
    <property type="match status" value="1"/>
</dbReference>
<dbReference type="SUPFAM" id="SSF55874">
    <property type="entry name" value="ATPase domain of HSP90 chaperone/DNA topoisomerase II/histidine kinase"/>
    <property type="match status" value="1"/>
</dbReference>
<reference evidence="7 8" key="1">
    <citation type="submission" date="2017-08" db="EMBL/GenBank/DDBJ databases">
        <title>Aliifodinibius alkalisoli sp. nov., isolated from saline alkaline soil.</title>
        <authorList>
            <person name="Liu D."/>
            <person name="Zhang G."/>
        </authorList>
    </citation>
    <scope>NUCLEOTIDE SEQUENCE [LARGE SCALE GENOMIC DNA]</scope>
    <source>
        <strain evidence="7 8">WN023</strain>
    </source>
</reference>
<dbReference type="Proteomes" id="UP000218831">
    <property type="component" value="Unassembled WGS sequence"/>
</dbReference>
<evidence type="ECO:0000313" key="7">
    <source>
        <dbReference type="EMBL" id="PAU94988.1"/>
    </source>
</evidence>
<dbReference type="SUPFAM" id="SSF52172">
    <property type="entry name" value="CheY-like"/>
    <property type="match status" value="2"/>
</dbReference>
<dbReference type="EC" id="2.7.13.3" evidence="2"/>
<dbReference type="PRINTS" id="PR00344">
    <property type="entry name" value="BCTRLSENSOR"/>
</dbReference>
<sequence length="664" mass="75366">MLHLLLINISENHCSQIIKSIETEGFNVDYLILENSKEVTQELVDNSYWDAVILSEDPTSFTLLPTVAENFPGSPIIFFTENLSEESFKRALNQGANDCVSALDLYRLPKILQRELSTTTSKFQEETITNSSELLSDILNLSTENVFVFDAETLTCQYINQTAKDSLGYSNINLEEITPSVIYPEYNIKTFTNLVQPLLEEQRKSISLCTNIVRGVGVIFPAEILFTKISYDDNSFILAINKDISDTWYKVRKLQRQREITAKYLNKHKQKEELLVNAAHDMRTSLQSIILSNKLLFDKQPGDFQEGFSKFQQAIHFSGKHLLNYINEFFDPSNNNETSKNILSDSLDLDSFAQKIYLVFNPIAQRNGIDFHYDTSSLQQSYISTNQTYVKRILKNLLSNAFKFTNQGSVTFNIFSVTNQELANIPIDTENAVAFRVKDTGIGIPKSQLKKIFGRYNRTKNSKEGTGLGLDICQKLTKSIGGVLQVESEVEKGSVFTLYLPAHEKLSDKSLQNQQTNIEEYNLNDDVPLSHKNKTILVIDDSEVHNLAIKEYLTYTFANCIAVNTLEKAYQVLEDNHIDCIVTDYVIRDTNSLNFLKQIKNDGRLASIPTVVYTGKKLSDEERNTLLSYANGIVKKSYGSYDILVNTISSLLKQDSSNNYLFSD</sequence>
<keyword evidence="3 4" id="KW-0597">Phosphoprotein</keyword>
<dbReference type="InterPro" id="IPR000014">
    <property type="entry name" value="PAS"/>
</dbReference>
<comment type="caution">
    <text evidence="7">The sequence shown here is derived from an EMBL/GenBank/DDBJ whole genome shotgun (WGS) entry which is preliminary data.</text>
</comment>
<dbReference type="SUPFAM" id="SSF55785">
    <property type="entry name" value="PYP-like sensor domain (PAS domain)"/>
    <property type="match status" value="1"/>
</dbReference>